<keyword evidence="6" id="KW-1015">Disulfide bond</keyword>
<evidence type="ECO:0000256" key="3">
    <source>
        <dbReference type="ARBA" id="ARBA00022723"/>
    </source>
</evidence>
<dbReference type="SUPFAM" id="SSF48537">
    <property type="entry name" value="Phospholipase C/P1 nuclease"/>
    <property type="match status" value="1"/>
</dbReference>
<gene>
    <name evidence="9" type="ORF">BASA50_003822</name>
</gene>
<name>A0ABQ8FK09_9FUNG</name>
<feature type="region of interest" description="Disordered" evidence="8">
    <location>
        <begin position="104"/>
        <end position="170"/>
    </location>
</feature>
<keyword evidence="10" id="KW-1185">Reference proteome</keyword>
<dbReference type="Gene3D" id="1.10.575.10">
    <property type="entry name" value="P1 Nuclease"/>
    <property type="match status" value="1"/>
</dbReference>
<evidence type="ECO:0000256" key="1">
    <source>
        <dbReference type="ARBA" id="ARBA00009547"/>
    </source>
</evidence>
<dbReference type="Pfam" id="PF02265">
    <property type="entry name" value="S1-P1_nuclease"/>
    <property type="match status" value="1"/>
</dbReference>
<dbReference type="Proteomes" id="UP001648503">
    <property type="component" value="Unassembled WGS sequence"/>
</dbReference>
<evidence type="ECO:0000313" key="10">
    <source>
        <dbReference type="Proteomes" id="UP001648503"/>
    </source>
</evidence>
<evidence type="ECO:0000256" key="2">
    <source>
        <dbReference type="ARBA" id="ARBA00022722"/>
    </source>
</evidence>
<evidence type="ECO:0000256" key="6">
    <source>
        <dbReference type="ARBA" id="ARBA00023157"/>
    </source>
</evidence>
<organism evidence="9 10">
    <name type="scientific">Batrachochytrium salamandrivorans</name>
    <dbReference type="NCBI Taxonomy" id="1357716"/>
    <lineage>
        <taxon>Eukaryota</taxon>
        <taxon>Fungi</taxon>
        <taxon>Fungi incertae sedis</taxon>
        <taxon>Chytridiomycota</taxon>
        <taxon>Chytridiomycota incertae sedis</taxon>
        <taxon>Chytridiomycetes</taxon>
        <taxon>Rhizophydiales</taxon>
        <taxon>Rhizophydiales incertae sedis</taxon>
        <taxon>Batrachochytrium</taxon>
    </lineage>
</organism>
<keyword evidence="3" id="KW-0479">Metal-binding</keyword>
<keyword evidence="7" id="KW-0325">Glycoprotein</keyword>
<comment type="similarity">
    <text evidence="1">Belongs to the nuclease type I family.</text>
</comment>
<evidence type="ECO:0000256" key="8">
    <source>
        <dbReference type="SAM" id="MobiDB-lite"/>
    </source>
</evidence>
<evidence type="ECO:0000256" key="7">
    <source>
        <dbReference type="ARBA" id="ARBA00023180"/>
    </source>
</evidence>
<keyword evidence="4" id="KW-0255">Endonuclease</keyword>
<protein>
    <recommendedName>
        <fullName evidence="11">Phospholipase C/P1 nuclease domain-containing protein</fullName>
    </recommendedName>
</protein>
<feature type="compositionally biased region" description="Basic and acidic residues" evidence="8">
    <location>
        <begin position="156"/>
        <end position="170"/>
    </location>
</feature>
<dbReference type="EMBL" id="JAFCIX010000114">
    <property type="protein sequence ID" value="KAH6598207.1"/>
    <property type="molecule type" value="Genomic_DNA"/>
</dbReference>
<accession>A0ABQ8FK09</accession>
<sequence>MDPSEAKCVYDDHRDCADGICLSSAIARHNKILMESTSPDDPGAEESVKYIIHYVSDVCQPLHTDGYRIFSRQLICRYQRQDCELLTGLTDLARLHSQTKVEAATLPAAQPGESNIEKHPSPPRESMPQSKKDPSMSSKQLVSGAQKPDDPPPSQSDHDDHQVADDDATK</sequence>
<evidence type="ECO:0000256" key="4">
    <source>
        <dbReference type="ARBA" id="ARBA00022759"/>
    </source>
</evidence>
<comment type="caution">
    <text evidence="9">The sequence shown here is derived from an EMBL/GenBank/DDBJ whole genome shotgun (WGS) entry which is preliminary data.</text>
</comment>
<proteinExistence type="inferred from homology"/>
<keyword evidence="5" id="KW-0378">Hydrolase</keyword>
<keyword evidence="2" id="KW-0540">Nuclease</keyword>
<dbReference type="InterPro" id="IPR003154">
    <property type="entry name" value="S1/P1nuclease"/>
</dbReference>
<evidence type="ECO:0000256" key="5">
    <source>
        <dbReference type="ARBA" id="ARBA00022801"/>
    </source>
</evidence>
<evidence type="ECO:0000313" key="9">
    <source>
        <dbReference type="EMBL" id="KAH6598207.1"/>
    </source>
</evidence>
<dbReference type="InterPro" id="IPR008947">
    <property type="entry name" value="PLipase_C/P1_nuclease_dom_sf"/>
</dbReference>
<evidence type="ECO:0008006" key="11">
    <source>
        <dbReference type="Google" id="ProtNLM"/>
    </source>
</evidence>
<reference evidence="9 10" key="1">
    <citation type="submission" date="2021-02" db="EMBL/GenBank/DDBJ databases">
        <title>Variation within the Batrachochytrium salamandrivorans European outbreak.</title>
        <authorList>
            <person name="Kelly M."/>
            <person name="Pasmans F."/>
            <person name="Shea T.P."/>
            <person name="Munoz J.F."/>
            <person name="Carranza S."/>
            <person name="Cuomo C.A."/>
            <person name="Martel A."/>
        </authorList>
    </citation>
    <scope>NUCLEOTIDE SEQUENCE [LARGE SCALE GENOMIC DNA]</scope>
    <source>
        <strain evidence="9 10">AMFP18/2</strain>
    </source>
</reference>